<name>A0AAP0NVK6_9MAGN</name>
<sequence length="90" mass="10532">MQAFEIAISQHGFLPRMGASDAYRAISHMLNTSGFGWDDRISCVVDEDIIFDDYDKVKLLHNFFYQIEITFVTQLSFELNLILKLLFFIF</sequence>
<organism evidence="1 2">
    <name type="scientific">Stephania cephalantha</name>
    <dbReference type="NCBI Taxonomy" id="152367"/>
    <lineage>
        <taxon>Eukaryota</taxon>
        <taxon>Viridiplantae</taxon>
        <taxon>Streptophyta</taxon>
        <taxon>Embryophyta</taxon>
        <taxon>Tracheophyta</taxon>
        <taxon>Spermatophyta</taxon>
        <taxon>Magnoliopsida</taxon>
        <taxon>Ranunculales</taxon>
        <taxon>Menispermaceae</taxon>
        <taxon>Menispermoideae</taxon>
        <taxon>Cissampelideae</taxon>
        <taxon>Stephania</taxon>
    </lineage>
</organism>
<comment type="caution">
    <text evidence="1">The sequence shown here is derived from an EMBL/GenBank/DDBJ whole genome shotgun (WGS) entry which is preliminary data.</text>
</comment>
<dbReference type="AlphaFoldDB" id="A0AAP0NVK6"/>
<protein>
    <recommendedName>
        <fullName evidence="3">Myb/SANT-like domain-containing protein</fullName>
    </recommendedName>
</protein>
<gene>
    <name evidence="1" type="ORF">Scep_017338</name>
</gene>
<evidence type="ECO:0000313" key="2">
    <source>
        <dbReference type="Proteomes" id="UP001419268"/>
    </source>
</evidence>
<keyword evidence="2" id="KW-1185">Reference proteome</keyword>
<evidence type="ECO:0008006" key="3">
    <source>
        <dbReference type="Google" id="ProtNLM"/>
    </source>
</evidence>
<proteinExistence type="predicted"/>
<accession>A0AAP0NVK6</accession>
<reference evidence="1 2" key="1">
    <citation type="submission" date="2024-01" db="EMBL/GenBank/DDBJ databases">
        <title>Genome assemblies of Stephania.</title>
        <authorList>
            <person name="Yang L."/>
        </authorList>
    </citation>
    <scope>NUCLEOTIDE SEQUENCE [LARGE SCALE GENOMIC DNA]</scope>
    <source>
        <strain evidence="1">JXDWG</strain>
        <tissue evidence="1">Leaf</tissue>
    </source>
</reference>
<dbReference type="Proteomes" id="UP001419268">
    <property type="component" value="Unassembled WGS sequence"/>
</dbReference>
<dbReference type="EMBL" id="JBBNAG010000007">
    <property type="protein sequence ID" value="KAK9119245.1"/>
    <property type="molecule type" value="Genomic_DNA"/>
</dbReference>
<evidence type="ECO:0000313" key="1">
    <source>
        <dbReference type="EMBL" id="KAK9119245.1"/>
    </source>
</evidence>